<dbReference type="InterPro" id="IPR030960">
    <property type="entry name" value="DHQS/DOIS_N"/>
</dbReference>
<keyword evidence="10 17" id="KW-0479">Metal-binding</keyword>
<dbReference type="GO" id="GO:0000166">
    <property type="term" value="F:nucleotide binding"/>
    <property type="evidence" value="ECO:0007669"/>
    <property type="project" value="UniProtKB-KW"/>
</dbReference>
<dbReference type="CDD" id="cd08195">
    <property type="entry name" value="DHQS"/>
    <property type="match status" value="1"/>
</dbReference>
<feature type="binding site" evidence="17">
    <location>
        <position position="246"/>
    </location>
    <ligand>
        <name>Zn(2+)</name>
        <dbReference type="ChEBI" id="CHEBI:29105"/>
    </ligand>
</feature>
<evidence type="ECO:0000256" key="6">
    <source>
        <dbReference type="ARBA" id="ARBA00013031"/>
    </source>
</evidence>
<keyword evidence="8 17" id="KW-0963">Cytoplasm</keyword>
<evidence type="ECO:0000313" key="21">
    <source>
        <dbReference type="Proteomes" id="UP000027946"/>
    </source>
</evidence>
<dbReference type="EC" id="4.2.3.4" evidence="6 17"/>
<evidence type="ECO:0000256" key="11">
    <source>
        <dbReference type="ARBA" id="ARBA00022741"/>
    </source>
</evidence>
<dbReference type="Pfam" id="PF01761">
    <property type="entry name" value="DHQ_synthase"/>
    <property type="match status" value="1"/>
</dbReference>
<comment type="pathway">
    <text evidence="4 17">Metabolic intermediate biosynthesis; chorismate biosynthesis; chorismate from D-erythrose 4-phosphate and phosphoenolpyruvate: step 2/7.</text>
</comment>
<feature type="domain" description="3-dehydroquinate synthase N-terminal" evidence="18">
    <location>
        <begin position="69"/>
        <end position="180"/>
    </location>
</feature>
<organism evidence="20 21">
    <name type="scientific">Peptoclostridium litorale DSM 5388</name>
    <dbReference type="NCBI Taxonomy" id="1121324"/>
    <lineage>
        <taxon>Bacteria</taxon>
        <taxon>Bacillati</taxon>
        <taxon>Bacillota</taxon>
        <taxon>Clostridia</taxon>
        <taxon>Peptostreptococcales</taxon>
        <taxon>Peptoclostridiaceae</taxon>
        <taxon>Peptoclostridium</taxon>
    </lineage>
</organism>
<keyword evidence="16 17" id="KW-0170">Cobalt</keyword>
<evidence type="ECO:0000256" key="12">
    <source>
        <dbReference type="ARBA" id="ARBA00022833"/>
    </source>
</evidence>
<dbReference type="InterPro" id="IPR056179">
    <property type="entry name" value="DHQS_C"/>
</dbReference>
<proteinExistence type="inferred from homology"/>
<dbReference type="GO" id="GO:0009073">
    <property type="term" value="P:aromatic amino acid family biosynthetic process"/>
    <property type="evidence" value="ECO:0007669"/>
    <property type="project" value="UniProtKB-KW"/>
</dbReference>
<dbReference type="EMBL" id="JJMM01000017">
    <property type="protein sequence ID" value="KDR94495.1"/>
    <property type="molecule type" value="Genomic_DNA"/>
</dbReference>
<dbReference type="GO" id="GO:0008652">
    <property type="term" value="P:amino acid biosynthetic process"/>
    <property type="evidence" value="ECO:0007669"/>
    <property type="project" value="UniProtKB-KW"/>
</dbReference>
<comment type="function">
    <text evidence="17">Catalyzes the conversion of 3-deoxy-D-arabino-heptulosonate 7-phosphate (DAHP) to dehydroquinate (DHQ).</text>
</comment>
<keyword evidence="11 17" id="KW-0547">Nucleotide-binding</keyword>
<dbReference type="InterPro" id="IPR016037">
    <property type="entry name" value="DHQ_synth_AroB"/>
</dbReference>
<dbReference type="SUPFAM" id="SSF56796">
    <property type="entry name" value="Dehydroquinate synthase-like"/>
    <property type="match status" value="1"/>
</dbReference>
<evidence type="ECO:0000256" key="3">
    <source>
        <dbReference type="ARBA" id="ARBA00004496"/>
    </source>
</evidence>
<dbReference type="PANTHER" id="PTHR43622">
    <property type="entry name" value="3-DEHYDROQUINATE SYNTHASE"/>
    <property type="match status" value="1"/>
</dbReference>
<comment type="catalytic activity">
    <reaction evidence="1 17">
        <text>7-phospho-2-dehydro-3-deoxy-D-arabino-heptonate = 3-dehydroquinate + phosphate</text>
        <dbReference type="Rhea" id="RHEA:21968"/>
        <dbReference type="ChEBI" id="CHEBI:32364"/>
        <dbReference type="ChEBI" id="CHEBI:43474"/>
        <dbReference type="ChEBI" id="CHEBI:58394"/>
        <dbReference type="EC" id="4.2.3.4"/>
    </reaction>
</comment>
<evidence type="ECO:0000259" key="19">
    <source>
        <dbReference type="Pfam" id="PF24621"/>
    </source>
</evidence>
<comment type="caution">
    <text evidence="17">Lacks conserved residue(s) required for the propagation of feature annotation.</text>
</comment>
<keyword evidence="15 17" id="KW-0456">Lyase</keyword>
<dbReference type="STRING" id="1121324.CLIT_17c00230"/>
<dbReference type="Gene3D" id="1.20.1090.10">
    <property type="entry name" value="Dehydroquinate synthase-like - alpha domain"/>
    <property type="match status" value="1"/>
</dbReference>
<keyword evidence="21" id="KW-1185">Reference proteome</keyword>
<dbReference type="GO" id="GO:0046872">
    <property type="term" value="F:metal ion binding"/>
    <property type="evidence" value="ECO:0007669"/>
    <property type="project" value="UniProtKB-KW"/>
</dbReference>
<feature type="binding site" evidence="17">
    <location>
        <position position="186"/>
    </location>
    <ligand>
        <name>Zn(2+)</name>
        <dbReference type="ChEBI" id="CHEBI:29105"/>
    </ligand>
</feature>
<dbReference type="Gene3D" id="3.40.50.1970">
    <property type="match status" value="1"/>
</dbReference>
<feature type="binding site" evidence="17">
    <location>
        <begin position="131"/>
        <end position="132"/>
    </location>
    <ligand>
        <name>NAD(+)</name>
        <dbReference type="ChEBI" id="CHEBI:57540"/>
    </ligand>
</feature>
<feature type="binding site" evidence="17">
    <location>
        <position position="144"/>
    </location>
    <ligand>
        <name>NAD(+)</name>
        <dbReference type="ChEBI" id="CHEBI:57540"/>
    </ligand>
</feature>
<dbReference type="NCBIfam" id="TIGR01357">
    <property type="entry name" value="aroB"/>
    <property type="match status" value="1"/>
</dbReference>
<name>A0A069RE76_PEPLI</name>
<dbReference type="HAMAP" id="MF_00110">
    <property type="entry name" value="DHQ_synthase"/>
    <property type="match status" value="1"/>
</dbReference>
<evidence type="ECO:0000313" key="20">
    <source>
        <dbReference type="EMBL" id="KDR94495.1"/>
    </source>
</evidence>
<evidence type="ECO:0000256" key="4">
    <source>
        <dbReference type="ARBA" id="ARBA00004661"/>
    </source>
</evidence>
<keyword evidence="9 17" id="KW-0028">Amino-acid biosynthesis</keyword>
<evidence type="ECO:0000259" key="18">
    <source>
        <dbReference type="Pfam" id="PF01761"/>
    </source>
</evidence>
<comment type="cofactor">
    <cofactor evidence="2 17">
        <name>NAD(+)</name>
        <dbReference type="ChEBI" id="CHEBI:57540"/>
    </cofactor>
</comment>
<evidence type="ECO:0000256" key="7">
    <source>
        <dbReference type="ARBA" id="ARBA00017684"/>
    </source>
</evidence>
<protein>
    <recommendedName>
        <fullName evidence="7 17">3-dehydroquinate synthase</fullName>
        <shortName evidence="17">DHQS</shortName>
        <ecNumber evidence="6 17">4.2.3.4</ecNumber>
    </recommendedName>
</protein>
<comment type="similarity">
    <text evidence="5 17">Belongs to the sugar phosphate cyclases superfamily. Dehydroquinate synthase family.</text>
</comment>
<dbReference type="GO" id="GO:0009423">
    <property type="term" value="P:chorismate biosynthetic process"/>
    <property type="evidence" value="ECO:0007669"/>
    <property type="project" value="UniProtKB-UniRule"/>
</dbReference>
<keyword evidence="12 17" id="KW-0862">Zinc</keyword>
<feature type="binding site" evidence="17">
    <location>
        <position position="153"/>
    </location>
    <ligand>
        <name>NAD(+)</name>
        <dbReference type="ChEBI" id="CHEBI:57540"/>
    </ligand>
</feature>
<dbReference type="PIRSF" id="PIRSF001455">
    <property type="entry name" value="DHQ_synth"/>
    <property type="match status" value="1"/>
</dbReference>
<feature type="binding site" evidence="17">
    <location>
        <begin position="107"/>
        <end position="111"/>
    </location>
    <ligand>
        <name>NAD(+)</name>
        <dbReference type="ChEBI" id="CHEBI:57540"/>
    </ligand>
</feature>
<evidence type="ECO:0000256" key="8">
    <source>
        <dbReference type="ARBA" id="ARBA00022490"/>
    </source>
</evidence>
<dbReference type="FunFam" id="3.40.50.1970:FF:000001">
    <property type="entry name" value="3-dehydroquinate synthase"/>
    <property type="match status" value="1"/>
</dbReference>
<comment type="cofactor">
    <cofactor evidence="17">
        <name>Co(2+)</name>
        <dbReference type="ChEBI" id="CHEBI:48828"/>
    </cofactor>
    <cofactor evidence="17">
        <name>Zn(2+)</name>
        <dbReference type="ChEBI" id="CHEBI:29105"/>
    </cofactor>
    <text evidence="17">Binds 1 divalent metal cation per subunit. Can use either Co(2+) or Zn(2+).</text>
</comment>
<dbReference type="OrthoDB" id="9806583at2"/>
<feature type="binding site" evidence="17">
    <location>
        <position position="263"/>
    </location>
    <ligand>
        <name>Zn(2+)</name>
        <dbReference type="ChEBI" id="CHEBI:29105"/>
    </ligand>
</feature>
<dbReference type="AlphaFoldDB" id="A0A069RE76"/>
<comment type="subcellular location">
    <subcellularLocation>
        <location evidence="3 17">Cytoplasm</location>
    </subcellularLocation>
</comment>
<keyword evidence="14 17" id="KW-0057">Aromatic amino acid biosynthesis</keyword>
<sequence length="353" mass="39323">MLNILNVVTKDKTYPIYIERGIISKSAEIIKDLYSGKRIGIVSDSNVNGIYGDEFSKDLENAGFEPFTVEVEPGEKSKSLSVYERVCTKLLEGGITRSDMIIALGGGVIGDLAGFAAATLLRGVRFIQVPTSLIAQIDSSVGGKVAVNLEIGKNLIGNFYQPEAVIIDPNVLSTLEDRFFSDGMAEVIKYACIKDRELFEKLEKLNIDSVKECMDYIIMTCCSIKRDIVQIDEKDKGERMLLNFGHTFGHVVEKYFGYSKYTHGEGVGLGMVHMTRKGENMDIVAPGTSDRIQGLLERYNLPVEYPQMESKVVEDTLRLDKKSSSNDINLIMIEAIGKGYIKKIRKNNLKQFI</sequence>
<evidence type="ECO:0000256" key="16">
    <source>
        <dbReference type="ARBA" id="ARBA00023285"/>
    </source>
</evidence>
<comment type="caution">
    <text evidence="20">The sequence shown here is derived from an EMBL/GenBank/DDBJ whole genome shotgun (WGS) entry which is preliminary data.</text>
</comment>
<evidence type="ECO:0000256" key="15">
    <source>
        <dbReference type="ARBA" id="ARBA00023239"/>
    </source>
</evidence>
<evidence type="ECO:0000256" key="17">
    <source>
        <dbReference type="HAMAP-Rule" id="MF_00110"/>
    </source>
</evidence>
<dbReference type="PANTHER" id="PTHR43622:SF7">
    <property type="entry name" value="3-DEHYDROQUINATE SYNTHASE, CHLOROPLASTIC"/>
    <property type="match status" value="1"/>
</dbReference>
<dbReference type="GO" id="GO:0005737">
    <property type="term" value="C:cytoplasm"/>
    <property type="evidence" value="ECO:0007669"/>
    <property type="project" value="UniProtKB-SubCell"/>
</dbReference>
<evidence type="ECO:0000256" key="14">
    <source>
        <dbReference type="ARBA" id="ARBA00023141"/>
    </source>
</evidence>
<dbReference type="Proteomes" id="UP000027946">
    <property type="component" value="Unassembled WGS sequence"/>
</dbReference>
<evidence type="ECO:0000256" key="1">
    <source>
        <dbReference type="ARBA" id="ARBA00001393"/>
    </source>
</evidence>
<evidence type="ECO:0000256" key="2">
    <source>
        <dbReference type="ARBA" id="ARBA00001911"/>
    </source>
</evidence>
<evidence type="ECO:0000256" key="13">
    <source>
        <dbReference type="ARBA" id="ARBA00023027"/>
    </source>
</evidence>
<feature type="domain" description="3-dehydroquinate synthase C-terminal" evidence="19">
    <location>
        <begin position="183"/>
        <end position="323"/>
    </location>
</feature>
<accession>A0A069RE76</accession>
<evidence type="ECO:0000256" key="10">
    <source>
        <dbReference type="ARBA" id="ARBA00022723"/>
    </source>
</evidence>
<dbReference type="Pfam" id="PF24621">
    <property type="entry name" value="DHQS_C"/>
    <property type="match status" value="1"/>
</dbReference>
<dbReference type="InterPro" id="IPR030963">
    <property type="entry name" value="DHQ_synth_fam"/>
</dbReference>
<dbReference type="GO" id="GO:0003856">
    <property type="term" value="F:3-dehydroquinate synthase activity"/>
    <property type="evidence" value="ECO:0007669"/>
    <property type="project" value="UniProtKB-UniRule"/>
</dbReference>
<dbReference type="eggNOG" id="COG0337">
    <property type="taxonomic scope" value="Bacteria"/>
</dbReference>
<evidence type="ECO:0000256" key="5">
    <source>
        <dbReference type="ARBA" id="ARBA00005412"/>
    </source>
</evidence>
<reference evidence="20 21" key="1">
    <citation type="submission" date="2014-03" db="EMBL/GenBank/DDBJ databases">
        <title>Genome sequence of Clostridium litorale W6, DSM 5388.</title>
        <authorList>
            <person name="Poehlein A."/>
            <person name="Jagirdar A."/>
            <person name="Khonsari B."/>
            <person name="Chibani C.M."/>
            <person name="Gutierrez Gutierrez D.A."/>
            <person name="Davydova E."/>
            <person name="Alghaithi H.S."/>
            <person name="Nair K.P."/>
            <person name="Dhamotharan K."/>
            <person name="Chandran L."/>
            <person name="G W."/>
            <person name="Daniel R."/>
        </authorList>
    </citation>
    <scope>NUCLEOTIDE SEQUENCE [LARGE SCALE GENOMIC DNA]</scope>
    <source>
        <strain evidence="20 21">W6</strain>
    </source>
</reference>
<dbReference type="UniPathway" id="UPA00053">
    <property type="reaction ID" value="UER00085"/>
</dbReference>
<dbReference type="InterPro" id="IPR050071">
    <property type="entry name" value="Dehydroquinate_synthase"/>
</dbReference>
<gene>
    <name evidence="17 20" type="primary">aroB</name>
    <name evidence="20" type="ORF">CLIT_17c00230</name>
</gene>
<evidence type="ECO:0000256" key="9">
    <source>
        <dbReference type="ARBA" id="ARBA00022605"/>
    </source>
</evidence>
<keyword evidence="13 17" id="KW-0520">NAD</keyword>